<dbReference type="AlphaFoldDB" id="A0A927U6P9"/>
<accession>A0A927U6P9</accession>
<dbReference type="EMBL" id="SVER01000012">
    <property type="protein sequence ID" value="MBE5919331.1"/>
    <property type="molecule type" value="Genomic_DNA"/>
</dbReference>
<sequence length="214" mass="24358">MANEQFNNVKDFIVYKVINHDRNKELLSTVPYVNYLDLAIVFYRIIPETVDSKEKKAVLITNAQAKLWETTPSELMLAASGNTQRIMGVKIRGIFSTIKEYMGDFSMFEISKKEESEIPLYVVSNSISYYGAAVLLYKDLLKAIAAKLKSDIYIIPCSIHEIIVVKSIKGCEIDTASLREMIDHVNRTNIPEDEVLSSNLYYYSKDTNVLSYAN</sequence>
<dbReference type="Pfam" id="PF18941">
    <property type="entry name" value="DUF5688"/>
    <property type="match status" value="1"/>
</dbReference>
<name>A0A927U6P9_9FIRM</name>
<evidence type="ECO:0000313" key="1">
    <source>
        <dbReference type="EMBL" id="MBE5919331.1"/>
    </source>
</evidence>
<dbReference type="InterPro" id="IPR043743">
    <property type="entry name" value="DUF5688"/>
</dbReference>
<gene>
    <name evidence="1" type="ORF">E7272_05735</name>
</gene>
<dbReference type="Proteomes" id="UP000766246">
    <property type="component" value="Unassembled WGS sequence"/>
</dbReference>
<protein>
    <submittedName>
        <fullName evidence="1">Uncharacterized protein</fullName>
    </submittedName>
</protein>
<reference evidence="1" key="1">
    <citation type="submission" date="2019-04" db="EMBL/GenBank/DDBJ databases">
        <title>Evolution of Biomass-Degrading Anaerobic Consortia Revealed by Metagenomics.</title>
        <authorList>
            <person name="Peng X."/>
        </authorList>
    </citation>
    <scope>NUCLEOTIDE SEQUENCE</scope>
    <source>
        <strain evidence="1">SIG311</strain>
    </source>
</reference>
<proteinExistence type="predicted"/>
<organism evidence="1 2">
    <name type="scientific">Pseudobutyrivibrio ruminis</name>
    <dbReference type="NCBI Taxonomy" id="46206"/>
    <lineage>
        <taxon>Bacteria</taxon>
        <taxon>Bacillati</taxon>
        <taxon>Bacillota</taxon>
        <taxon>Clostridia</taxon>
        <taxon>Lachnospirales</taxon>
        <taxon>Lachnospiraceae</taxon>
        <taxon>Pseudobutyrivibrio</taxon>
    </lineage>
</organism>
<evidence type="ECO:0000313" key="2">
    <source>
        <dbReference type="Proteomes" id="UP000766246"/>
    </source>
</evidence>
<comment type="caution">
    <text evidence="1">The sequence shown here is derived from an EMBL/GenBank/DDBJ whole genome shotgun (WGS) entry which is preliminary data.</text>
</comment>